<dbReference type="KEGG" id="plv:ERIC2_c11670"/>
<dbReference type="AlphaFoldDB" id="V9W4A6"/>
<evidence type="ECO:0000256" key="4">
    <source>
        <dbReference type="ARBA" id="ARBA00022989"/>
    </source>
</evidence>
<proteinExistence type="inferred from homology"/>
<dbReference type="Pfam" id="PF03741">
    <property type="entry name" value="TerC"/>
    <property type="match status" value="1"/>
</dbReference>
<feature type="transmembrane region" description="Helical" evidence="6">
    <location>
        <begin position="139"/>
        <end position="160"/>
    </location>
</feature>
<evidence type="ECO:0000313" key="7">
    <source>
        <dbReference type="EMBL" id="AHD04998.1"/>
    </source>
</evidence>
<keyword evidence="8" id="KW-1185">Reference proteome</keyword>
<feature type="transmembrane region" description="Helical" evidence="6">
    <location>
        <begin position="74"/>
        <end position="93"/>
    </location>
</feature>
<feature type="transmembrane region" description="Helical" evidence="6">
    <location>
        <begin position="12"/>
        <end position="37"/>
    </location>
</feature>
<protein>
    <submittedName>
        <fullName evidence="7">Integral membrane protein, YjbE family</fullName>
    </submittedName>
</protein>
<sequence length="286" mass="30950">MYMMEFWFSAETLTTLFSIILIDLVLAGDNAIVIGLAARNVKKDLQKKAILFGTLGAIAIRIVATVLVVQILKIPGLLLIGGLLLVWIAYKLLAEKKGHEIEAKNNMVAAIRTIIIADAAMGMDNVIAIAGASHGHTGLVIIGLLVSVPIIVWGSTLFIRVVERFPIVIYAGSAVLAYTAGKMIAEEKLFHDFFAANPEMKWTLIGVIVVLVLVVGKLSRTVGHSVKVNALGQIVLPKHIGLEADILPEDQFTVRMDGEGRFVLVKIEDTDDPDKLSSPHHVAQHA</sequence>
<feature type="transmembrane region" description="Helical" evidence="6">
    <location>
        <begin position="167"/>
        <end position="185"/>
    </location>
</feature>
<evidence type="ECO:0000256" key="3">
    <source>
        <dbReference type="ARBA" id="ARBA00022692"/>
    </source>
</evidence>
<feature type="transmembrane region" description="Helical" evidence="6">
    <location>
        <begin position="200"/>
        <end position="218"/>
    </location>
</feature>
<dbReference type="PANTHER" id="PTHR30238">
    <property type="entry name" value="MEMBRANE BOUND PREDICTED REDOX MODULATOR"/>
    <property type="match status" value="1"/>
</dbReference>
<comment type="similarity">
    <text evidence="2">Belongs to the TerC family.</text>
</comment>
<gene>
    <name evidence="7" type="ORF">ERIC2_c11670</name>
</gene>
<dbReference type="PANTHER" id="PTHR30238:SF4">
    <property type="entry name" value="SLL1022 PROTEIN"/>
    <property type="match status" value="1"/>
</dbReference>
<dbReference type="InterPro" id="IPR022301">
    <property type="entry name" value="Integral_membrane_YjbE"/>
</dbReference>
<keyword evidence="5 6" id="KW-0472">Membrane</keyword>
<comment type="subcellular location">
    <subcellularLocation>
        <location evidence="1">Membrane</location>
        <topology evidence="1">Multi-pass membrane protein</topology>
    </subcellularLocation>
</comment>
<evidence type="ECO:0000256" key="5">
    <source>
        <dbReference type="ARBA" id="ARBA00023136"/>
    </source>
</evidence>
<evidence type="ECO:0000256" key="2">
    <source>
        <dbReference type="ARBA" id="ARBA00007511"/>
    </source>
</evidence>
<keyword evidence="4 6" id="KW-1133">Transmembrane helix</keyword>
<evidence type="ECO:0000256" key="6">
    <source>
        <dbReference type="SAM" id="Phobius"/>
    </source>
</evidence>
<feature type="transmembrane region" description="Helical" evidence="6">
    <location>
        <begin position="49"/>
        <end position="68"/>
    </location>
</feature>
<dbReference type="PATRIC" id="fig|697284.3.peg.1097"/>
<evidence type="ECO:0000256" key="1">
    <source>
        <dbReference type="ARBA" id="ARBA00004141"/>
    </source>
</evidence>
<dbReference type="Proteomes" id="UP000029431">
    <property type="component" value="Chromosome"/>
</dbReference>
<organism evidence="7 8">
    <name type="scientific">Paenibacillus larvae subsp. larvae DSM 25430</name>
    <dbReference type="NCBI Taxonomy" id="697284"/>
    <lineage>
        <taxon>Bacteria</taxon>
        <taxon>Bacillati</taxon>
        <taxon>Bacillota</taxon>
        <taxon>Bacilli</taxon>
        <taxon>Bacillales</taxon>
        <taxon>Paenibacillaceae</taxon>
        <taxon>Paenibacillus</taxon>
    </lineage>
</organism>
<reference evidence="7 8" key="1">
    <citation type="journal article" date="2014" name="PLoS ONE">
        <title>How to Kill the Honey Bee Larva: Genomic Potential and Virulence Mechanisms of Paenibacillus larvae.</title>
        <authorList>
            <person name="Djukic M."/>
            <person name="Brzuszkiewicz E."/>
            <person name="Funfhaus A."/>
            <person name="Voss J."/>
            <person name="Gollnow K."/>
            <person name="Poppinga L."/>
            <person name="Liesegang H."/>
            <person name="Garcia-Gonzalez E."/>
            <person name="Genersch E."/>
            <person name="Daniel R."/>
        </authorList>
    </citation>
    <scope>NUCLEOTIDE SEQUENCE [LARGE SCALE GENOMIC DNA]</scope>
    <source>
        <strain evidence="7 8">DSM 25430</strain>
    </source>
</reference>
<evidence type="ECO:0000313" key="8">
    <source>
        <dbReference type="Proteomes" id="UP000029431"/>
    </source>
</evidence>
<dbReference type="eggNOG" id="COG0861">
    <property type="taxonomic scope" value="Bacteria"/>
</dbReference>
<dbReference type="NCBIfam" id="TIGR03717">
    <property type="entry name" value="R_switched_YjbE"/>
    <property type="match status" value="1"/>
</dbReference>
<accession>V9W4A6</accession>
<dbReference type="GO" id="GO:0016020">
    <property type="term" value="C:membrane"/>
    <property type="evidence" value="ECO:0007669"/>
    <property type="project" value="UniProtKB-SubCell"/>
</dbReference>
<dbReference type="HOGENOM" id="CLU_070543_0_1_9"/>
<dbReference type="EMBL" id="CP003355">
    <property type="protein sequence ID" value="AHD04998.1"/>
    <property type="molecule type" value="Genomic_DNA"/>
</dbReference>
<keyword evidence="3 6" id="KW-0812">Transmembrane</keyword>
<feature type="transmembrane region" description="Helical" evidence="6">
    <location>
        <begin position="114"/>
        <end position="133"/>
    </location>
</feature>
<name>V9W4A6_9BACL</name>
<dbReference type="InterPro" id="IPR005496">
    <property type="entry name" value="Integral_membrane_TerC"/>
</dbReference>